<evidence type="ECO:0000259" key="1">
    <source>
        <dbReference type="Pfam" id="PF06114"/>
    </source>
</evidence>
<protein>
    <recommendedName>
        <fullName evidence="1">IrrE N-terminal-like domain-containing protein</fullName>
    </recommendedName>
</protein>
<dbReference type="RefSeq" id="WP_002393146.1">
    <property type="nucleotide sequence ID" value="NZ_GL454792.1"/>
</dbReference>
<gene>
    <name evidence="2" type="ORF">HMPREF9511_01150</name>
</gene>
<dbReference type="EMBL" id="AEBE01000038">
    <property type="protein sequence ID" value="EFU90874.1"/>
    <property type="molecule type" value="Genomic_DNA"/>
</dbReference>
<dbReference type="InterPro" id="IPR010359">
    <property type="entry name" value="IrrE_HExxH"/>
</dbReference>
<reference evidence="2 3" key="1">
    <citation type="submission" date="2010-09" db="EMBL/GenBank/DDBJ databases">
        <authorList>
            <person name="Weinstock G."/>
            <person name="Sodergren E."/>
            <person name="Clifton S."/>
            <person name="Fulton L."/>
            <person name="Fulton B."/>
            <person name="Courtney L."/>
            <person name="Fronick C."/>
            <person name="Harrison M."/>
            <person name="Strong C."/>
            <person name="Farmer C."/>
            <person name="Delahaunty K."/>
            <person name="Markovic C."/>
            <person name="Hall O."/>
            <person name="Minx P."/>
            <person name="Tomlinson C."/>
            <person name="Mitreva M."/>
            <person name="Hou S."/>
            <person name="Chen J."/>
            <person name="Wollam A."/>
            <person name="Pepin K.H."/>
            <person name="Johnson M."/>
            <person name="Bhonagiri V."/>
            <person name="Zhang X."/>
            <person name="Suruliraj S."/>
            <person name="Warren W."/>
            <person name="Chinwalla A."/>
            <person name="Mardis E.R."/>
            <person name="Wilson R.K."/>
        </authorList>
    </citation>
    <scope>NUCLEOTIDE SEQUENCE [LARGE SCALE GENOMIC DNA]</scope>
    <source>
        <strain evidence="2 3">TX0630</strain>
    </source>
</reference>
<sequence>MISLKSVIYDLEDIFSWTGSYDPFEIAHHLDIELVYTTKLPIGYHGLAVPELNTIFIASFLNGSNYSYFVCAHELIHITEHDGINSFYNANRYSRSKMEYEADNGAIFLLCKYYLYHVASDESVNICTIASFFGLEEEFYSDIEKCLRFIIN</sequence>
<feature type="domain" description="IrrE N-terminal-like" evidence="1">
    <location>
        <begin position="64"/>
        <end position="139"/>
    </location>
</feature>
<dbReference type="AlphaFoldDB" id="A0ABC9P7S0"/>
<name>A0ABC9P7S0_ENTFL</name>
<dbReference type="Gene3D" id="1.10.10.2910">
    <property type="match status" value="1"/>
</dbReference>
<evidence type="ECO:0000313" key="2">
    <source>
        <dbReference type="EMBL" id="EFU90874.1"/>
    </source>
</evidence>
<evidence type="ECO:0000313" key="3">
    <source>
        <dbReference type="Proteomes" id="UP000004933"/>
    </source>
</evidence>
<dbReference type="Pfam" id="PF06114">
    <property type="entry name" value="Peptidase_M78"/>
    <property type="match status" value="1"/>
</dbReference>
<proteinExistence type="predicted"/>
<organism evidence="2 3">
    <name type="scientific">Enterococcus faecalis TX0630</name>
    <dbReference type="NCBI Taxonomy" id="749508"/>
    <lineage>
        <taxon>Bacteria</taxon>
        <taxon>Bacillati</taxon>
        <taxon>Bacillota</taxon>
        <taxon>Bacilli</taxon>
        <taxon>Lactobacillales</taxon>
        <taxon>Enterococcaceae</taxon>
        <taxon>Enterococcus</taxon>
    </lineage>
</organism>
<dbReference type="Proteomes" id="UP000004933">
    <property type="component" value="Unassembled WGS sequence"/>
</dbReference>
<accession>A0ABC9P7S0</accession>
<comment type="caution">
    <text evidence="2">The sequence shown here is derived from an EMBL/GenBank/DDBJ whole genome shotgun (WGS) entry which is preliminary data.</text>
</comment>